<accession>A0A9P0F6Z8</accession>
<protein>
    <recommendedName>
        <fullName evidence="2">AAA-ATPase-like domain-containing protein</fullName>
    </recommendedName>
</protein>
<feature type="compositionally biased region" description="Basic residues" evidence="1">
    <location>
        <begin position="12"/>
        <end position="23"/>
    </location>
</feature>
<dbReference type="Pfam" id="PF09820">
    <property type="entry name" value="AAA-ATPase_like"/>
    <property type="match status" value="1"/>
</dbReference>
<organism evidence="3 4">
    <name type="scientific">Bemisia tabaci</name>
    <name type="common">Sweetpotato whitefly</name>
    <name type="synonym">Aleurodes tabaci</name>
    <dbReference type="NCBI Taxonomy" id="7038"/>
    <lineage>
        <taxon>Eukaryota</taxon>
        <taxon>Metazoa</taxon>
        <taxon>Ecdysozoa</taxon>
        <taxon>Arthropoda</taxon>
        <taxon>Hexapoda</taxon>
        <taxon>Insecta</taxon>
        <taxon>Pterygota</taxon>
        <taxon>Neoptera</taxon>
        <taxon>Paraneoptera</taxon>
        <taxon>Hemiptera</taxon>
        <taxon>Sternorrhyncha</taxon>
        <taxon>Aleyrodoidea</taxon>
        <taxon>Aleyrodidae</taxon>
        <taxon>Aleyrodinae</taxon>
        <taxon>Bemisia</taxon>
    </lineage>
</organism>
<dbReference type="PANTHER" id="PTHR34825:SF1">
    <property type="entry name" value="AAA-ATPASE-LIKE DOMAIN-CONTAINING PROTEIN"/>
    <property type="match status" value="1"/>
</dbReference>
<evidence type="ECO:0000313" key="3">
    <source>
        <dbReference type="EMBL" id="CAH0394992.1"/>
    </source>
</evidence>
<keyword evidence="4" id="KW-1185">Reference proteome</keyword>
<feature type="region of interest" description="Disordered" evidence="1">
    <location>
        <begin position="1"/>
        <end position="23"/>
    </location>
</feature>
<name>A0A9P0F6Z8_BEMTA</name>
<sequence>MQIREAEASISHSHRARRKRSAKLRFPRPGRHVTTDIAPAVEFAFKPFDMLRNSNLFIDQTAFIDTFMGSEDDHVLFSAPRGFGKSTILDMFKRFLEIDTHENGTKKTDKRTHKNYRTFADTIPSTGAHLHIFQQKKFFESNFGEHPVIFLDLDTKGNQTHDSPSYLRFLLNGPIKSAFLDHAYLIHSPIISNEEKELMRRYLEHNQDLQEIDLHLKVTEGLRLLKRLLQKQFMKQPILLVDNIDSQIQELLFDSDPKLRSKDALAKMEFIMFKRIDILDDFSADVTVLKSFITGVLRPYVSCSRCKRQSLTHSNKLAKFFSLSKSQVTGLIASWGINQTVDQLDTWYGLKLNQMQVPSNPVKPQFNPYSIYRFLLSGSTRLRSYWTELDSLLTLPAAFLPECFGQHLLECFEECTFPSAWAWFAKNGWTHREVKELQELRRTGECTSITRATLTLYLMDSGYLFPSAASPDTYQIPNQEASLVKKHVSRLLMAVTTSKCPIHGNKQFRDDLFEALFDVDGSHLNMRRFLDMLVVVLVAEERKGPVPATTLAHSLRVQLINPPRLPNKFNVTYVDTSMIEEQTNQHLWRDSQESKEKHEKAIGFPSGFRASEERGLDGVRYPYGAWERVTTEEWDTDRGAFGGFRIAGRIKKCECEIGGEFSREQPVLLAQLPMERGQPTRRKVPDRREEDASNTS</sequence>
<proteinExistence type="predicted"/>
<dbReference type="Proteomes" id="UP001152759">
    <property type="component" value="Chromosome 8"/>
</dbReference>
<evidence type="ECO:0000259" key="2">
    <source>
        <dbReference type="Pfam" id="PF09820"/>
    </source>
</evidence>
<evidence type="ECO:0000313" key="4">
    <source>
        <dbReference type="Proteomes" id="UP001152759"/>
    </source>
</evidence>
<dbReference type="InterPro" id="IPR018631">
    <property type="entry name" value="AAA-ATPase-like_dom"/>
</dbReference>
<gene>
    <name evidence="3" type="ORF">BEMITA_LOCUS13231</name>
</gene>
<dbReference type="AlphaFoldDB" id="A0A9P0F6Z8"/>
<dbReference type="EMBL" id="OU963869">
    <property type="protein sequence ID" value="CAH0394992.1"/>
    <property type="molecule type" value="Genomic_DNA"/>
</dbReference>
<evidence type="ECO:0000256" key="1">
    <source>
        <dbReference type="SAM" id="MobiDB-lite"/>
    </source>
</evidence>
<dbReference type="PANTHER" id="PTHR34825">
    <property type="entry name" value="CONSERVED PROTEIN, WITH A WEAK D-GALACTARATE DEHYDRATASE/ALTRONATE HYDROLASE DOMAIN"/>
    <property type="match status" value="1"/>
</dbReference>
<reference evidence="3" key="1">
    <citation type="submission" date="2021-12" db="EMBL/GenBank/DDBJ databases">
        <authorList>
            <person name="King R."/>
        </authorList>
    </citation>
    <scope>NUCLEOTIDE SEQUENCE</scope>
</reference>
<feature type="domain" description="AAA-ATPase-like" evidence="2">
    <location>
        <begin position="48"/>
        <end position="102"/>
    </location>
</feature>
<feature type="compositionally biased region" description="Basic and acidic residues" evidence="1">
    <location>
        <begin position="686"/>
        <end position="696"/>
    </location>
</feature>
<feature type="region of interest" description="Disordered" evidence="1">
    <location>
        <begin position="668"/>
        <end position="696"/>
    </location>
</feature>